<dbReference type="GO" id="GO:0000049">
    <property type="term" value="F:tRNA binding"/>
    <property type="evidence" value="ECO:0007669"/>
    <property type="project" value="InterPro"/>
</dbReference>
<sequence>MKKIRVRFAPSPTGPLHLGGVRTALYNYLFAKKHNGDFILRIEDTDANRFVEGAEKYIKESLEWCGIKIDEGDDIGGNYGPYKQSKRKDIYKKFADLLIDKGHAYYAFDTPEELEQMRDRVKKSGGKTWQYNSITRGSMKNSLTLPREDVENRLKNNDQYVIRIKLNRDEDIKFLDEIRGWVSVNTNNMDDKILFKGDGMPTYHLANVVDDHLMEITHVIRGEEWLPSAPLHVVLYKYFGWEAPSLSHLPLILKPDANGKLSKRDGDRLGFSVFPIDWIDPDTKEKYSGYREQGFMPDAFINMLALLGWNPGTPQEIFSMEELIDSFSLDRVGKTGAKFDFEKTKWFNHKYIVNTDNEVLAEKLNPLIEEKKIDIPKDKLIKICGIMKERATFIPDILQEGRYLFERPDYKSIEISEKHKKNLHFMPELKELLEGCDIFTSDKLNLIFKKFLEDRGLAFSGAGPIFRLCITGVSTGPSLFEICEILEKREVIDRMDIAIREFS</sequence>
<dbReference type="Gene3D" id="1.10.10.350">
    <property type="match status" value="1"/>
</dbReference>
<evidence type="ECO:0000256" key="1">
    <source>
        <dbReference type="ARBA" id="ARBA00007894"/>
    </source>
</evidence>
<dbReference type="InterPro" id="IPR033910">
    <property type="entry name" value="GluRS_core"/>
</dbReference>
<dbReference type="OrthoDB" id="9807503at2"/>
<evidence type="ECO:0000256" key="7">
    <source>
        <dbReference type="ARBA" id="ARBA00023146"/>
    </source>
</evidence>
<reference evidence="11 12" key="1">
    <citation type="submission" date="2014-03" db="EMBL/GenBank/DDBJ databases">
        <title>complete genome sequence of Flavobacteriaceae bacterium JBKA-6.</title>
        <authorList>
            <person name="Takano T."/>
            <person name="Nakamura Y."/>
            <person name="Takuma S."/>
            <person name="Yasuike M."/>
            <person name="Matsuyama T."/>
            <person name="Sakai T."/>
            <person name="Fujiwara A."/>
            <person name="Kimoto K."/>
            <person name="Fukuda Y."/>
            <person name="Kondo H."/>
            <person name="Hirono I."/>
            <person name="Nakayasu C."/>
        </authorList>
    </citation>
    <scope>NUCLEOTIDE SEQUENCE [LARGE SCALE GENOMIC DNA]</scope>
    <source>
        <strain evidence="11 12">JBKA-6</strain>
    </source>
</reference>
<feature type="binding site" evidence="8">
    <location>
        <position position="263"/>
    </location>
    <ligand>
        <name>ATP</name>
        <dbReference type="ChEBI" id="CHEBI:30616"/>
    </ligand>
</feature>
<comment type="similarity">
    <text evidence="1 8">Belongs to the class-I aminoacyl-tRNA synthetase family. Glutamate--tRNA ligase type 1 subfamily.</text>
</comment>
<dbReference type="InterPro" id="IPR049940">
    <property type="entry name" value="GluQ/Sye"/>
</dbReference>
<feature type="short sequence motif" description="'KMSKS' region" evidence="8">
    <location>
        <begin position="260"/>
        <end position="264"/>
    </location>
</feature>
<dbReference type="PANTHER" id="PTHR43311">
    <property type="entry name" value="GLUTAMATE--TRNA LIGASE"/>
    <property type="match status" value="1"/>
</dbReference>
<dbReference type="GO" id="GO:0005829">
    <property type="term" value="C:cytosol"/>
    <property type="evidence" value="ECO:0007669"/>
    <property type="project" value="TreeGrafter"/>
</dbReference>
<keyword evidence="4 8" id="KW-0547">Nucleotide-binding</keyword>
<evidence type="ECO:0000256" key="3">
    <source>
        <dbReference type="ARBA" id="ARBA00022598"/>
    </source>
</evidence>
<proteinExistence type="inferred from homology"/>
<keyword evidence="3 8" id="KW-0436">Ligase</keyword>
<evidence type="ECO:0000256" key="8">
    <source>
        <dbReference type="HAMAP-Rule" id="MF_00022"/>
    </source>
</evidence>
<dbReference type="SUPFAM" id="SSF48163">
    <property type="entry name" value="An anticodon-binding domain of class I aminoacyl-tRNA synthetases"/>
    <property type="match status" value="1"/>
</dbReference>
<comment type="catalytic activity">
    <reaction evidence="8">
        <text>tRNA(Glu) + L-glutamate + ATP = L-glutamyl-tRNA(Glu) + AMP + diphosphate</text>
        <dbReference type="Rhea" id="RHEA:23540"/>
        <dbReference type="Rhea" id="RHEA-COMP:9663"/>
        <dbReference type="Rhea" id="RHEA-COMP:9680"/>
        <dbReference type="ChEBI" id="CHEBI:29985"/>
        <dbReference type="ChEBI" id="CHEBI:30616"/>
        <dbReference type="ChEBI" id="CHEBI:33019"/>
        <dbReference type="ChEBI" id="CHEBI:78442"/>
        <dbReference type="ChEBI" id="CHEBI:78520"/>
        <dbReference type="ChEBI" id="CHEBI:456215"/>
        <dbReference type="EC" id="6.1.1.17"/>
    </reaction>
</comment>
<dbReference type="CDD" id="cd00808">
    <property type="entry name" value="GluRS_core"/>
    <property type="match status" value="1"/>
</dbReference>
<comment type="subcellular location">
    <subcellularLocation>
        <location evidence="8">Cytoplasm</location>
    </subcellularLocation>
</comment>
<dbReference type="GO" id="GO:0004818">
    <property type="term" value="F:glutamate-tRNA ligase activity"/>
    <property type="evidence" value="ECO:0007669"/>
    <property type="project" value="UniProtKB-UniRule"/>
</dbReference>
<dbReference type="FunFam" id="3.40.50.620:FF:000127">
    <property type="entry name" value="Glutamate--tRNA ligase"/>
    <property type="match status" value="1"/>
</dbReference>
<dbReference type="PROSITE" id="PS00178">
    <property type="entry name" value="AA_TRNA_LIGASE_I"/>
    <property type="match status" value="1"/>
</dbReference>
<evidence type="ECO:0000259" key="10">
    <source>
        <dbReference type="Pfam" id="PF19269"/>
    </source>
</evidence>
<evidence type="ECO:0000256" key="5">
    <source>
        <dbReference type="ARBA" id="ARBA00022840"/>
    </source>
</evidence>
<evidence type="ECO:0000256" key="2">
    <source>
        <dbReference type="ARBA" id="ARBA00022490"/>
    </source>
</evidence>
<dbReference type="GO" id="GO:0008270">
    <property type="term" value="F:zinc ion binding"/>
    <property type="evidence" value="ECO:0007669"/>
    <property type="project" value="InterPro"/>
</dbReference>
<dbReference type="PANTHER" id="PTHR43311:SF2">
    <property type="entry name" value="GLUTAMATE--TRNA LIGASE, MITOCHONDRIAL-RELATED"/>
    <property type="match status" value="1"/>
</dbReference>
<dbReference type="KEGG" id="ise:JBKA6_0574"/>
<evidence type="ECO:0000256" key="6">
    <source>
        <dbReference type="ARBA" id="ARBA00022917"/>
    </source>
</evidence>
<protein>
    <recommendedName>
        <fullName evidence="8">Glutamate--tRNA ligase</fullName>
        <ecNumber evidence="8">6.1.1.17</ecNumber>
    </recommendedName>
    <alternativeName>
        <fullName evidence="8">Glutamyl-tRNA synthetase</fullName>
        <shortName evidence="8">GluRS</shortName>
    </alternativeName>
</protein>
<dbReference type="InterPro" id="IPR008925">
    <property type="entry name" value="aa_tRNA-synth_I_cd-bd_sf"/>
</dbReference>
<evidence type="ECO:0000259" key="9">
    <source>
        <dbReference type="Pfam" id="PF00749"/>
    </source>
</evidence>
<comment type="function">
    <text evidence="8">Catalyzes the attachment of glutamate to tRNA(Glu) in a two-step reaction: glutamate is first activated by ATP to form Glu-AMP and then transferred to the acceptor end of tRNA(Glu).</text>
</comment>
<dbReference type="InterPro" id="IPR020751">
    <property type="entry name" value="aa-tRNA-synth_I_codon-bd_sub2"/>
</dbReference>
<dbReference type="GO" id="GO:0005524">
    <property type="term" value="F:ATP binding"/>
    <property type="evidence" value="ECO:0007669"/>
    <property type="project" value="UniProtKB-UniRule"/>
</dbReference>
<keyword evidence="12" id="KW-1185">Reference proteome</keyword>
<dbReference type="InterPro" id="IPR045462">
    <property type="entry name" value="aa-tRNA-synth_I_cd-bd"/>
</dbReference>
<dbReference type="Pfam" id="PF19269">
    <property type="entry name" value="Anticodon_2"/>
    <property type="match status" value="1"/>
</dbReference>
<dbReference type="PRINTS" id="PR00987">
    <property type="entry name" value="TRNASYNTHGLU"/>
</dbReference>
<dbReference type="Proteomes" id="UP000243197">
    <property type="component" value="Chromosome"/>
</dbReference>
<evidence type="ECO:0000313" key="12">
    <source>
        <dbReference type="Proteomes" id="UP000243197"/>
    </source>
</evidence>
<evidence type="ECO:0000256" key="4">
    <source>
        <dbReference type="ARBA" id="ARBA00022741"/>
    </source>
</evidence>
<dbReference type="InterPro" id="IPR004527">
    <property type="entry name" value="Glu-tRNA-ligase_bac/mito"/>
</dbReference>
<keyword evidence="2 8" id="KW-0963">Cytoplasm</keyword>
<name>A0A1J1E9K6_9FLAO</name>
<dbReference type="NCBIfam" id="TIGR00464">
    <property type="entry name" value="gltX_bact"/>
    <property type="match status" value="1"/>
</dbReference>
<dbReference type="InterPro" id="IPR000924">
    <property type="entry name" value="Glu/Gln-tRNA-synth"/>
</dbReference>
<dbReference type="InterPro" id="IPR020058">
    <property type="entry name" value="Glu/Gln-tRNA-synth_Ib_cat-dom"/>
</dbReference>
<dbReference type="AlphaFoldDB" id="A0A1J1E9K6"/>
<dbReference type="GO" id="GO:0006424">
    <property type="term" value="P:glutamyl-tRNA aminoacylation"/>
    <property type="evidence" value="ECO:0007669"/>
    <property type="project" value="UniProtKB-UniRule"/>
</dbReference>
<gene>
    <name evidence="8" type="primary">gltX</name>
    <name evidence="11" type="ORF">JBKA6_0574</name>
</gene>
<dbReference type="EMBL" id="AP014564">
    <property type="protein sequence ID" value="BAV94587.1"/>
    <property type="molecule type" value="Genomic_DNA"/>
</dbReference>
<comment type="subunit">
    <text evidence="8">Monomer.</text>
</comment>
<comment type="caution">
    <text evidence="8">Lacks conserved residue(s) required for the propagation of feature annotation.</text>
</comment>
<dbReference type="InterPro" id="IPR014729">
    <property type="entry name" value="Rossmann-like_a/b/a_fold"/>
</dbReference>
<feature type="short sequence motif" description="'HIGH' region" evidence="8">
    <location>
        <begin position="10"/>
        <end position="20"/>
    </location>
</feature>
<keyword evidence="5 8" id="KW-0067">ATP-binding</keyword>
<dbReference type="EC" id="6.1.1.17" evidence="8"/>
<dbReference type="Pfam" id="PF00749">
    <property type="entry name" value="tRNA-synt_1c"/>
    <property type="match status" value="1"/>
</dbReference>
<dbReference type="RefSeq" id="WP_096685700.1">
    <property type="nucleotide sequence ID" value="NZ_AP014564.1"/>
</dbReference>
<keyword evidence="6 8" id="KW-0648">Protein biosynthesis</keyword>
<feature type="domain" description="Aminoacyl-tRNA synthetase class I anticodon-binding" evidence="10">
    <location>
        <begin position="360"/>
        <end position="499"/>
    </location>
</feature>
<organism evidence="11 12">
    <name type="scientific">Ichthyobacterium seriolicida</name>
    <dbReference type="NCBI Taxonomy" id="242600"/>
    <lineage>
        <taxon>Bacteria</taxon>
        <taxon>Pseudomonadati</taxon>
        <taxon>Bacteroidota</taxon>
        <taxon>Flavobacteriia</taxon>
        <taxon>Flavobacteriales</taxon>
        <taxon>Ichthyobacteriaceae</taxon>
        <taxon>Ichthyobacterium</taxon>
    </lineage>
</organism>
<evidence type="ECO:0000313" key="11">
    <source>
        <dbReference type="EMBL" id="BAV94587.1"/>
    </source>
</evidence>
<feature type="domain" description="Glutamyl/glutaminyl-tRNA synthetase class Ib catalytic" evidence="9">
    <location>
        <begin position="3"/>
        <end position="346"/>
    </location>
</feature>
<keyword evidence="7 8" id="KW-0030">Aminoacyl-tRNA synthetase</keyword>
<dbReference type="Gene3D" id="3.40.50.620">
    <property type="entry name" value="HUPs"/>
    <property type="match status" value="1"/>
</dbReference>
<dbReference type="InterPro" id="IPR001412">
    <property type="entry name" value="aa-tRNA-synth_I_CS"/>
</dbReference>
<accession>A0A1J1E9K6</accession>
<dbReference type="SUPFAM" id="SSF52374">
    <property type="entry name" value="Nucleotidylyl transferase"/>
    <property type="match status" value="1"/>
</dbReference>
<dbReference type="HAMAP" id="MF_00022">
    <property type="entry name" value="Glu_tRNA_synth_type1"/>
    <property type="match status" value="1"/>
</dbReference>